<dbReference type="SUPFAM" id="SSF52540">
    <property type="entry name" value="P-loop containing nucleoside triphosphate hydrolases"/>
    <property type="match status" value="1"/>
</dbReference>
<feature type="region of interest" description="Disordered" evidence="11">
    <location>
        <begin position="72"/>
        <end position="113"/>
    </location>
</feature>
<evidence type="ECO:0000256" key="12">
    <source>
        <dbReference type="SAM" id="Phobius"/>
    </source>
</evidence>
<evidence type="ECO:0000313" key="13">
    <source>
        <dbReference type="EMBL" id="PGH17991.1"/>
    </source>
</evidence>
<dbReference type="OrthoDB" id="41266at2759"/>
<evidence type="ECO:0000313" key="14">
    <source>
        <dbReference type="Proteomes" id="UP000224634"/>
    </source>
</evidence>
<protein>
    <recommendedName>
        <fullName evidence="3">Signal recognition particle receptor subunit beta</fullName>
    </recommendedName>
</protein>
<evidence type="ECO:0000256" key="8">
    <source>
        <dbReference type="ARBA" id="ARBA00023134"/>
    </source>
</evidence>
<evidence type="ECO:0000256" key="10">
    <source>
        <dbReference type="ARBA" id="ARBA00023170"/>
    </source>
</evidence>
<evidence type="ECO:0000256" key="7">
    <source>
        <dbReference type="ARBA" id="ARBA00022989"/>
    </source>
</evidence>
<evidence type="ECO:0000256" key="11">
    <source>
        <dbReference type="SAM" id="MobiDB-lite"/>
    </source>
</evidence>
<evidence type="ECO:0000256" key="1">
    <source>
        <dbReference type="ARBA" id="ARBA00004389"/>
    </source>
</evidence>
<keyword evidence="7 12" id="KW-1133">Transmembrane helix</keyword>
<keyword evidence="10" id="KW-0675">Receptor</keyword>
<evidence type="ECO:0000256" key="4">
    <source>
        <dbReference type="ARBA" id="ARBA00022692"/>
    </source>
</evidence>
<comment type="similarity">
    <text evidence="2">Belongs to the SRP receptor beta subunit family.</text>
</comment>
<evidence type="ECO:0000256" key="6">
    <source>
        <dbReference type="ARBA" id="ARBA00022824"/>
    </source>
</evidence>
<evidence type="ECO:0000256" key="2">
    <source>
        <dbReference type="ARBA" id="ARBA00005619"/>
    </source>
</evidence>
<dbReference type="GO" id="GO:0005789">
    <property type="term" value="C:endoplasmic reticulum membrane"/>
    <property type="evidence" value="ECO:0007669"/>
    <property type="project" value="UniProtKB-SubCell"/>
</dbReference>
<dbReference type="AlphaFoldDB" id="A0A2B7YAA9"/>
<dbReference type="Pfam" id="PF09439">
    <property type="entry name" value="SRPRB"/>
    <property type="match status" value="1"/>
</dbReference>
<organism evidence="13 14">
    <name type="scientific">Polytolypa hystricis (strain UAMH7299)</name>
    <dbReference type="NCBI Taxonomy" id="1447883"/>
    <lineage>
        <taxon>Eukaryota</taxon>
        <taxon>Fungi</taxon>
        <taxon>Dikarya</taxon>
        <taxon>Ascomycota</taxon>
        <taxon>Pezizomycotina</taxon>
        <taxon>Eurotiomycetes</taxon>
        <taxon>Eurotiomycetidae</taxon>
        <taxon>Onygenales</taxon>
        <taxon>Onygenales incertae sedis</taxon>
        <taxon>Polytolypa</taxon>
    </lineage>
</organism>
<keyword evidence="4 12" id="KW-0812">Transmembrane</keyword>
<comment type="subcellular location">
    <subcellularLocation>
        <location evidence="1">Endoplasmic reticulum membrane</location>
        <topology evidence="1">Single-pass membrane protein</topology>
    </subcellularLocation>
</comment>
<dbReference type="EMBL" id="PDNA01000060">
    <property type="protein sequence ID" value="PGH17991.1"/>
    <property type="molecule type" value="Genomic_DNA"/>
</dbReference>
<dbReference type="CDD" id="cd04105">
    <property type="entry name" value="SR_beta"/>
    <property type="match status" value="1"/>
</dbReference>
<keyword evidence="14" id="KW-1185">Reference proteome</keyword>
<dbReference type="InterPro" id="IPR019009">
    <property type="entry name" value="SRP_receptor_beta_su"/>
</dbReference>
<dbReference type="Proteomes" id="UP000224634">
    <property type="component" value="Unassembled WGS sequence"/>
</dbReference>
<reference evidence="13 14" key="1">
    <citation type="submission" date="2017-10" db="EMBL/GenBank/DDBJ databases">
        <title>Comparative genomics in systemic dimorphic fungi from Ajellomycetaceae.</title>
        <authorList>
            <person name="Munoz J.F."/>
            <person name="Mcewen J.G."/>
            <person name="Clay O.K."/>
            <person name="Cuomo C.A."/>
        </authorList>
    </citation>
    <scope>NUCLEOTIDE SEQUENCE [LARGE SCALE GENOMIC DNA]</scope>
    <source>
        <strain evidence="13 14">UAMH7299</strain>
    </source>
</reference>
<gene>
    <name evidence="13" type="ORF">AJ80_04612</name>
</gene>
<dbReference type="Gene3D" id="3.40.50.300">
    <property type="entry name" value="P-loop containing nucleotide triphosphate hydrolases"/>
    <property type="match status" value="1"/>
</dbReference>
<accession>A0A2B7YAA9</accession>
<keyword evidence="9 12" id="KW-0472">Membrane</keyword>
<feature type="compositionally biased region" description="Polar residues" evidence="11">
    <location>
        <begin position="100"/>
        <end position="111"/>
    </location>
</feature>
<sequence>MAWSTVEKIATTLLSGNIFAIVLTIIVAFGLPILLHFTLYRSAVAQSSTDFLLLGPSGSGKTALCSLLEQRSRSNSDSARQTHTSQDSSSVPVTLPSDVPTRSNRYRSVNDPSLADAKRHPARYFLLDTPGHGKLRDSQAISKLQPTAASTTGTKKAKANSFRGVVFMIDAAELAEDYNSLRDAAGYLHDTLLTLQRRVYRGGKRLPKKAPDTPVLVAANKQDLFAALPAGSVRERLEAEIEKIRHSKRRGLLDASVNPMGGDEEEQEMLGGDEIQAFTFAALQEETGVKVDVVGGAVKGDGADGVRRWEEWVGMCL</sequence>
<evidence type="ECO:0000256" key="5">
    <source>
        <dbReference type="ARBA" id="ARBA00022741"/>
    </source>
</evidence>
<dbReference type="GO" id="GO:0005525">
    <property type="term" value="F:GTP binding"/>
    <property type="evidence" value="ECO:0007669"/>
    <property type="project" value="UniProtKB-KW"/>
</dbReference>
<keyword evidence="5" id="KW-0547">Nucleotide-binding</keyword>
<comment type="caution">
    <text evidence="13">The sequence shown here is derived from an EMBL/GenBank/DDBJ whole genome shotgun (WGS) entry which is preliminary data.</text>
</comment>
<dbReference type="InterPro" id="IPR027417">
    <property type="entry name" value="P-loop_NTPase"/>
</dbReference>
<proteinExistence type="inferred from homology"/>
<evidence type="ECO:0000256" key="3">
    <source>
        <dbReference type="ARBA" id="ARBA00020256"/>
    </source>
</evidence>
<feature type="transmembrane region" description="Helical" evidence="12">
    <location>
        <begin position="18"/>
        <end position="39"/>
    </location>
</feature>
<name>A0A2B7YAA9_POLH7</name>
<keyword evidence="6" id="KW-0256">Endoplasmic reticulum</keyword>
<keyword evidence="8" id="KW-0342">GTP-binding</keyword>
<dbReference type="STRING" id="1447883.A0A2B7YAA9"/>
<feature type="compositionally biased region" description="Polar residues" evidence="11">
    <location>
        <begin position="73"/>
        <end position="92"/>
    </location>
</feature>
<evidence type="ECO:0000256" key="9">
    <source>
        <dbReference type="ARBA" id="ARBA00023136"/>
    </source>
</evidence>